<evidence type="ECO:0000256" key="1">
    <source>
        <dbReference type="SAM" id="MobiDB-lite"/>
    </source>
</evidence>
<feature type="region of interest" description="Disordered" evidence="1">
    <location>
        <begin position="1"/>
        <end position="25"/>
    </location>
</feature>
<dbReference type="EMBL" id="CAUYUJ010013258">
    <property type="protein sequence ID" value="CAK0835885.1"/>
    <property type="molecule type" value="Genomic_DNA"/>
</dbReference>
<feature type="compositionally biased region" description="Polar residues" evidence="1">
    <location>
        <begin position="1"/>
        <end position="12"/>
    </location>
</feature>
<evidence type="ECO:0000313" key="3">
    <source>
        <dbReference type="Proteomes" id="UP001189429"/>
    </source>
</evidence>
<gene>
    <name evidence="2" type="ORF">PCOR1329_LOCUS32552</name>
</gene>
<evidence type="ECO:0000313" key="2">
    <source>
        <dbReference type="EMBL" id="CAK0835885.1"/>
    </source>
</evidence>
<sequence length="58" mass="5347">VSLPKSPQHSSQEAAAAAPGGRRAPAELPAGCRGALGCLGGCLAGVRLGVAAAAPAGA</sequence>
<accession>A0ABN9STU3</accession>
<name>A0ABN9STU3_9DINO</name>
<protein>
    <submittedName>
        <fullName evidence="2">Uncharacterized protein</fullName>
    </submittedName>
</protein>
<comment type="caution">
    <text evidence="2">The sequence shown here is derived from an EMBL/GenBank/DDBJ whole genome shotgun (WGS) entry which is preliminary data.</text>
</comment>
<feature type="compositionally biased region" description="Low complexity" evidence="1">
    <location>
        <begin position="13"/>
        <end position="25"/>
    </location>
</feature>
<proteinExistence type="predicted"/>
<reference evidence="2" key="1">
    <citation type="submission" date="2023-10" db="EMBL/GenBank/DDBJ databases">
        <authorList>
            <person name="Chen Y."/>
            <person name="Shah S."/>
            <person name="Dougan E. K."/>
            <person name="Thang M."/>
            <person name="Chan C."/>
        </authorList>
    </citation>
    <scope>NUCLEOTIDE SEQUENCE [LARGE SCALE GENOMIC DNA]</scope>
</reference>
<keyword evidence="3" id="KW-1185">Reference proteome</keyword>
<organism evidence="2 3">
    <name type="scientific">Prorocentrum cordatum</name>
    <dbReference type="NCBI Taxonomy" id="2364126"/>
    <lineage>
        <taxon>Eukaryota</taxon>
        <taxon>Sar</taxon>
        <taxon>Alveolata</taxon>
        <taxon>Dinophyceae</taxon>
        <taxon>Prorocentrales</taxon>
        <taxon>Prorocentraceae</taxon>
        <taxon>Prorocentrum</taxon>
    </lineage>
</organism>
<dbReference type="Proteomes" id="UP001189429">
    <property type="component" value="Unassembled WGS sequence"/>
</dbReference>
<feature type="non-terminal residue" evidence="2">
    <location>
        <position position="1"/>
    </location>
</feature>